<dbReference type="AlphaFoldDB" id="A0AAD6VKQ7"/>
<name>A0AAD6VKQ7_9AGAR</name>
<dbReference type="Proteomes" id="UP001219525">
    <property type="component" value="Unassembled WGS sequence"/>
</dbReference>
<evidence type="ECO:0000313" key="1">
    <source>
        <dbReference type="EMBL" id="KAJ7212512.1"/>
    </source>
</evidence>
<proteinExistence type="predicted"/>
<reference evidence="1" key="1">
    <citation type="submission" date="2023-03" db="EMBL/GenBank/DDBJ databases">
        <title>Massive genome expansion in bonnet fungi (Mycena s.s.) driven by repeated elements and novel gene families across ecological guilds.</title>
        <authorList>
            <consortium name="Lawrence Berkeley National Laboratory"/>
            <person name="Harder C.B."/>
            <person name="Miyauchi S."/>
            <person name="Viragh M."/>
            <person name="Kuo A."/>
            <person name="Thoen E."/>
            <person name="Andreopoulos B."/>
            <person name="Lu D."/>
            <person name="Skrede I."/>
            <person name="Drula E."/>
            <person name="Henrissat B."/>
            <person name="Morin E."/>
            <person name="Kohler A."/>
            <person name="Barry K."/>
            <person name="LaButti K."/>
            <person name="Morin E."/>
            <person name="Salamov A."/>
            <person name="Lipzen A."/>
            <person name="Mereny Z."/>
            <person name="Hegedus B."/>
            <person name="Baldrian P."/>
            <person name="Stursova M."/>
            <person name="Weitz H."/>
            <person name="Taylor A."/>
            <person name="Grigoriev I.V."/>
            <person name="Nagy L.G."/>
            <person name="Martin F."/>
            <person name="Kauserud H."/>
        </authorList>
    </citation>
    <scope>NUCLEOTIDE SEQUENCE</scope>
    <source>
        <strain evidence="1">9144</strain>
    </source>
</reference>
<sequence length="244" mass="26396">MWSRAAPAGHPTHAASACPCDDTDVDAPCARARVRRLLSSAASEYRVCPPPPYSARRSVDLYHRRPASLPPRQVSQGRPRARPHADLIRSILRLCALDLSTVYPDFARPIWRSSSSPPTALPPSRRLCGRDLTPDIVLVATALIIITAVGSPSRVPTSHHLTTVATAQRQCTCEHGWQRSTATGVDGAGEEMPMTWISRSQWQAQLSMHPYNAKAPMPTNDAAHAAIQLSKTGETVNAPPPGVI</sequence>
<evidence type="ECO:0000313" key="2">
    <source>
        <dbReference type="Proteomes" id="UP001219525"/>
    </source>
</evidence>
<accession>A0AAD6VKQ7</accession>
<comment type="caution">
    <text evidence="1">The sequence shown here is derived from an EMBL/GenBank/DDBJ whole genome shotgun (WGS) entry which is preliminary data.</text>
</comment>
<gene>
    <name evidence="1" type="ORF">GGX14DRAFT_446582</name>
</gene>
<dbReference type="EMBL" id="JARJCW010000023">
    <property type="protein sequence ID" value="KAJ7212512.1"/>
    <property type="molecule type" value="Genomic_DNA"/>
</dbReference>
<keyword evidence="2" id="KW-1185">Reference proteome</keyword>
<protein>
    <submittedName>
        <fullName evidence="1">Uncharacterized protein</fullName>
    </submittedName>
</protein>
<organism evidence="1 2">
    <name type="scientific">Mycena pura</name>
    <dbReference type="NCBI Taxonomy" id="153505"/>
    <lineage>
        <taxon>Eukaryota</taxon>
        <taxon>Fungi</taxon>
        <taxon>Dikarya</taxon>
        <taxon>Basidiomycota</taxon>
        <taxon>Agaricomycotina</taxon>
        <taxon>Agaricomycetes</taxon>
        <taxon>Agaricomycetidae</taxon>
        <taxon>Agaricales</taxon>
        <taxon>Marasmiineae</taxon>
        <taxon>Mycenaceae</taxon>
        <taxon>Mycena</taxon>
    </lineage>
</organism>
<dbReference type="PROSITE" id="PS51257">
    <property type="entry name" value="PROKAR_LIPOPROTEIN"/>
    <property type="match status" value="1"/>
</dbReference>